<protein>
    <recommendedName>
        <fullName evidence="6">AAA+ ATPase domain-containing protein</fullName>
    </recommendedName>
</protein>
<feature type="region of interest" description="Disordered" evidence="5">
    <location>
        <begin position="366"/>
        <end position="386"/>
    </location>
</feature>
<accession>A0A375CRD4</accession>
<dbReference type="InterPro" id="IPR003593">
    <property type="entry name" value="AAA+_ATPase"/>
</dbReference>
<dbReference type="NCBIfam" id="NF042959">
    <property type="entry name" value="IteA_antiphage"/>
    <property type="match status" value="1"/>
</dbReference>
<dbReference type="InterPro" id="IPR027417">
    <property type="entry name" value="P-loop_NTPase"/>
</dbReference>
<dbReference type="SMART" id="SM00382">
    <property type="entry name" value="AAA"/>
    <property type="match status" value="1"/>
</dbReference>
<dbReference type="InterPro" id="IPR049954">
    <property type="entry name" value="IteA-like"/>
</dbReference>
<dbReference type="GO" id="GO:0016887">
    <property type="term" value="F:ATP hydrolysis activity"/>
    <property type="evidence" value="ECO:0007669"/>
    <property type="project" value="InterPro"/>
</dbReference>
<evidence type="ECO:0000313" key="7">
    <source>
        <dbReference type="EMBL" id="SOY77708.1"/>
    </source>
</evidence>
<dbReference type="GO" id="GO:0005524">
    <property type="term" value="F:ATP binding"/>
    <property type="evidence" value="ECO:0007669"/>
    <property type="project" value="UniProtKB-KW"/>
</dbReference>
<sequence>MSEVLKILDGALKANASMAGNYAGLLADKLERSGEREDALRIRDRLARAPSAMAFAQDGSRMATAVPTDTESRLETVDISYPPLQEEGFHLPSAAAKRVQEFIGSVSNYDRLAAAGVASVNRLFLYGPPGTGKTMTARWLASKLALPLATVRCDTLISSLLGQTSRNLRRVFDFAEQTPCVLLLDEFDALASARGNERDVGELQRIVIALLQNIDALPGHTVVVAATNFAQAIDPAVWRRFPFQIPFAVPDASLRETLWKTMLRDFAPASLHWDELVQLSGGISGAVIEQVCQDAIRTAILAGQSEADAAEILRRLGLAISLLNGHHLPSIEDEVRWLRQWRGEAFSLRELARLYAVSTRQISNMLRGPNAEKSAGKTTKRSTEPR</sequence>
<dbReference type="Gene3D" id="3.40.50.300">
    <property type="entry name" value="P-loop containing nucleotide triphosphate hydrolases"/>
    <property type="match status" value="1"/>
</dbReference>
<evidence type="ECO:0000256" key="2">
    <source>
        <dbReference type="ARBA" id="ARBA00022741"/>
    </source>
</evidence>
<comment type="caution">
    <text evidence="7">The sequence shown here is derived from an EMBL/GenBank/DDBJ whole genome shotgun (WGS) entry which is preliminary data.</text>
</comment>
<dbReference type="SUPFAM" id="SSF52540">
    <property type="entry name" value="P-loop containing nucleoside triphosphate hydrolases"/>
    <property type="match status" value="1"/>
</dbReference>
<dbReference type="InterPro" id="IPR050221">
    <property type="entry name" value="26S_Proteasome_ATPase"/>
</dbReference>
<keyword evidence="2 4" id="KW-0547">Nucleotide-binding</keyword>
<evidence type="ECO:0000256" key="1">
    <source>
        <dbReference type="ARBA" id="ARBA00006914"/>
    </source>
</evidence>
<dbReference type="Proteomes" id="UP000256297">
    <property type="component" value="Unassembled WGS sequence"/>
</dbReference>
<dbReference type="Gene3D" id="1.10.8.60">
    <property type="match status" value="1"/>
</dbReference>
<dbReference type="AlphaFoldDB" id="A0A375CRD4"/>
<gene>
    <name evidence="7" type="ORF">CBM2589_U10210</name>
</gene>
<dbReference type="PROSITE" id="PS00674">
    <property type="entry name" value="AAA"/>
    <property type="match status" value="1"/>
</dbReference>
<dbReference type="RefSeq" id="WP_240990386.1">
    <property type="nucleotide sequence ID" value="NZ_OFSP01000078.1"/>
</dbReference>
<name>A0A375CRD4_9BURK</name>
<dbReference type="InterPro" id="IPR003959">
    <property type="entry name" value="ATPase_AAA_core"/>
</dbReference>
<feature type="domain" description="AAA+ ATPase" evidence="6">
    <location>
        <begin position="119"/>
        <end position="251"/>
    </location>
</feature>
<dbReference type="Pfam" id="PF00004">
    <property type="entry name" value="AAA"/>
    <property type="match status" value="1"/>
</dbReference>
<evidence type="ECO:0000256" key="3">
    <source>
        <dbReference type="ARBA" id="ARBA00022840"/>
    </source>
</evidence>
<evidence type="ECO:0000313" key="8">
    <source>
        <dbReference type="Proteomes" id="UP000256297"/>
    </source>
</evidence>
<proteinExistence type="inferred from homology"/>
<comment type="similarity">
    <text evidence="1 4">Belongs to the AAA ATPase family.</text>
</comment>
<evidence type="ECO:0000256" key="4">
    <source>
        <dbReference type="RuleBase" id="RU003651"/>
    </source>
</evidence>
<dbReference type="CDD" id="cd19481">
    <property type="entry name" value="RecA-like_protease"/>
    <property type="match status" value="1"/>
</dbReference>
<organism evidence="7 8">
    <name type="scientific">Cupriavidus taiwanensis</name>
    <dbReference type="NCBI Taxonomy" id="164546"/>
    <lineage>
        <taxon>Bacteria</taxon>
        <taxon>Pseudomonadati</taxon>
        <taxon>Pseudomonadota</taxon>
        <taxon>Betaproteobacteria</taxon>
        <taxon>Burkholderiales</taxon>
        <taxon>Burkholderiaceae</taxon>
        <taxon>Cupriavidus</taxon>
    </lineage>
</organism>
<keyword evidence="3 4" id="KW-0067">ATP-binding</keyword>
<dbReference type="InterPro" id="IPR003960">
    <property type="entry name" value="ATPase_AAA_CS"/>
</dbReference>
<reference evidence="8" key="1">
    <citation type="submission" date="2018-01" db="EMBL/GenBank/DDBJ databases">
        <authorList>
            <person name="Gaut B.S."/>
            <person name="Morton B.R."/>
            <person name="Clegg M.T."/>
            <person name="Duvall M.R."/>
        </authorList>
    </citation>
    <scope>NUCLEOTIDE SEQUENCE [LARGE SCALE GENOMIC DNA]</scope>
</reference>
<evidence type="ECO:0000256" key="5">
    <source>
        <dbReference type="SAM" id="MobiDB-lite"/>
    </source>
</evidence>
<dbReference type="PANTHER" id="PTHR23073">
    <property type="entry name" value="26S PROTEASOME REGULATORY SUBUNIT"/>
    <property type="match status" value="1"/>
</dbReference>
<evidence type="ECO:0000259" key="6">
    <source>
        <dbReference type="SMART" id="SM00382"/>
    </source>
</evidence>
<dbReference type="EMBL" id="OFSP01000078">
    <property type="protein sequence ID" value="SOY77708.1"/>
    <property type="molecule type" value="Genomic_DNA"/>
</dbReference>